<comment type="subcellular location">
    <subcellularLocation>
        <location evidence="1">Cell membrane</location>
        <topology evidence="1">Multi-pass membrane protein</topology>
    </subcellularLocation>
</comment>
<feature type="transmembrane region" description="Helical" evidence="7">
    <location>
        <begin position="165"/>
        <end position="186"/>
    </location>
</feature>
<feature type="transmembrane region" description="Helical" evidence="7">
    <location>
        <begin position="142"/>
        <end position="159"/>
    </location>
</feature>
<feature type="transmembrane region" description="Helical" evidence="7">
    <location>
        <begin position="76"/>
        <end position="95"/>
    </location>
</feature>
<dbReference type="Pfam" id="PF02653">
    <property type="entry name" value="BPD_transp_2"/>
    <property type="match status" value="1"/>
</dbReference>
<feature type="transmembrane region" description="Helical" evidence="7">
    <location>
        <begin position="321"/>
        <end position="340"/>
    </location>
</feature>
<accession>A0A917GER7</accession>
<keyword evidence="9" id="KW-1185">Reference proteome</keyword>
<dbReference type="AlphaFoldDB" id="A0A917GER7"/>
<evidence type="ECO:0000256" key="5">
    <source>
        <dbReference type="ARBA" id="ARBA00023136"/>
    </source>
</evidence>
<evidence type="ECO:0000313" key="9">
    <source>
        <dbReference type="Proteomes" id="UP000638848"/>
    </source>
</evidence>
<keyword evidence="5 7" id="KW-0472">Membrane</keyword>
<feature type="transmembrane region" description="Helical" evidence="7">
    <location>
        <begin position="195"/>
        <end position="214"/>
    </location>
</feature>
<dbReference type="InterPro" id="IPR001851">
    <property type="entry name" value="ABC_transp_permease"/>
</dbReference>
<feature type="transmembrane region" description="Helical" evidence="7">
    <location>
        <begin position="247"/>
        <end position="265"/>
    </location>
</feature>
<gene>
    <name evidence="8" type="ORF">GCM10011374_01310</name>
</gene>
<reference evidence="8" key="1">
    <citation type="journal article" date="2014" name="Int. J. Syst. Evol. Microbiol.">
        <title>Complete genome sequence of Corynebacterium casei LMG S-19264T (=DSM 44701T), isolated from a smear-ripened cheese.</title>
        <authorList>
            <consortium name="US DOE Joint Genome Institute (JGI-PGF)"/>
            <person name="Walter F."/>
            <person name="Albersmeier A."/>
            <person name="Kalinowski J."/>
            <person name="Ruckert C."/>
        </authorList>
    </citation>
    <scope>NUCLEOTIDE SEQUENCE</scope>
    <source>
        <strain evidence="8">CGMCC 1.12187</strain>
    </source>
</reference>
<reference evidence="8" key="2">
    <citation type="submission" date="2020-09" db="EMBL/GenBank/DDBJ databases">
        <authorList>
            <person name="Sun Q."/>
            <person name="Zhou Y."/>
        </authorList>
    </citation>
    <scope>NUCLEOTIDE SEQUENCE</scope>
    <source>
        <strain evidence="8">CGMCC 1.12187</strain>
    </source>
</reference>
<feature type="transmembrane region" description="Helical" evidence="7">
    <location>
        <begin position="374"/>
        <end position="392"/>
    </location>
</feature>
<evidence type="ECO:0000256" key="1">
    <source>
        <dbReference type="ARBA" id="ARBA00004651"/>
    </source>
</evidence>
<dbReference type="GO" id="GO:0022857">
    <property type="term" value="F:transmembrane transporter activity"/>
    <property type="evidence" value="ECO:0007669"/>
    <property type="project" value="InterPro"/>
</dbReference>
<feature type="transmembrane region" description="Helical" evidence="7">
    <location>
        <begin position="347"/>
        <end position="368"/>
    </location>
</feature>
<feature type="compositionally biased region" description="Low complexity" evidence="6">
    <location>
        <begin position="1"/>
        <end position="15"/>
    </location>
</feature>
<dbReference type="CDD" id="cd06580">
    <property type="entry name" value="TM_PBP1_transp_TpRbsC_like"/>
    <property type="match status" value="1"/>
</dbReference>
<feature type="region of interest" description="Disordered" evidence="6">
    <location>
        <begin position="1"/>
        <end position="27"/>
    </location>
</feature>
<proteinExistence type="predicted"/>
<evidence type="ECO:0000256" key="3">
    <source>
        <dbReference type="ARBA" id="ARBA00022692"/>
    </source>
</evidence>
<evidence type="ECO:0000256" key="4">
    <source>
        <dbReference type="ARBA" id="ARBA00022989"/>
    </source>
</evidence>
<dbReference type="RefSeq" id="WP_188533907.1">
    <property type="nucleotide sequence ID" value="NZ_BMEQ01000001.1"/>
</dbReference>
<feature type="transmembrane region" description="Helical" evidence="7">
    <location>
        <begin position="115"/>
        <end position="135"/>
    </location>
</feature>
<feature type="transmembrane region" description="Helical" evidence="7">
    <location>
        <begin position="295"/>
        <end position="315"/>
    </location>
</feature>
<evidence type="ECO:0000256" key="6">
    <source>
        <dbReference type="SAM" id="MobiDB-lite"/>
    </source>
</evidence>
<keyword evidence="4 7" id="KW-1133">Transmembrane helix</keyword>
<evidence type="ECO:0008006" key="10">
    <source>
        <dbReference type="Google" id="ProtNLM"/>
    </source>
</evidence>
<dbReference type="PANTHER" id="PTHR47089:SF1">
    <property type="entry name" value="GUANOSINE ABC TRANSPORTER PERMEASE PROTEIN NUPP"/>
    <property type="match status" value="1"/>
</dbReference>
<dbReference type="EMBL" id="BMEQ01000001">
    <property type="protein sequence ID" value="GGG42655.1"/>
    <property type="molecule type" value="Genomic_DNA"/>
</dbReference>
<dbReference type="Proteomes" id="UP000638848">
    <property type="component" value="Unassembled WGS sequence"/>
</dbReference>
<dbReference type="GO" id="GO:0005886">
    <property type="term" value="C:plasma membrane"/>
    <property type="evidence" value="ECO:0007669"/>
    <property type="project" value="UniProtKB-SubCell"/>
</dbReference>
<feature type="transmembrane region" description="Helical" evidence="7">
    <location>
        <begin position="35"/>
        <end position="55"/>
    </location>
</feature>
<organism evidence="8 9">
    <name type="scientific">Kocuria dechangensis</name>
    <dbReference type="NCBI Taxonomy" id="1176249"/>
    <lineage>
        <taxon>Bacteria</taxon>
        <taxon>Bacillati</taxon>
        <taxon>Actinomycetota</taxon>
        <taxon>Actinomycetes</taxon>
        <taxon>Micrococcales</taxon>
        <taxon>Micrococcaceae</taxon>
        <taxon>Kocuria</taxon>
    </lineage>
</organism>
<evidence type="ECO:0000256" key="2">
    <source>
        <dbReference type="ARBA" id="ARBA00022475"/>
    </source>
</evidence>
<keyword evidence="3 7" id="KW-0812">Transmembrane</keyword>
<evidence type="ECO:0000256" key="7">
    <source>
        <dbReference type="SAM" id="Phobius"/>
    </source>
</evidence>
<evidence type="ECO:0000313" key="8">
    <source>
        <dbReference type="EMBL" id="GGG42655.1"/>
    </source>
</evidence>
<name>A0A917GER7_9MICC</name>
<comment type="caution">
    <text evidence="8">The sequence shown here is derived from an EMBL/GenBank/DDBJ whole genome shotgun (WGS) entry which is preliminary data.</text>
</comment>
<sequence length="415" mass="42754">MSATDAAPAAPGRQAAPPPTATTPGAARRTWTGSALQSVLAIVAALVLGGLLIALTDDRVVETAGYFFARPGDMVSAMWAAASSAYEAMFYGAVYNPNGNTLGQRVYPLTETLTVATPLILAGLGVAVAFQAGLFNIGAQGQLLIGAALAAYVGFAWELPVGVHLLAVIVAGALGGALWGAVVGLLKARTGAHEVILTIMLNYIALNLVAYLLTRPAFLRPGSSNPVSPQLAETAMFPKLLGEQFRLHWGFALAVLATVFVAWLLQRSTVGFELRAVGANPRAARTAGISVTRGFVVVMVLAGALAGLAGVAQVAGTERALTAGVAASFGFDAITVALLGRSKPWGTFFAGLLYGAFRAGGVTMQSMTGTNIDIVLVVQSLIVLFIALPPLLRTGRDRARSRRGRGSAATEGVRA</sequence>
<keyword evidence="2" id="KW-1003">Cell membrane</keyword>
<protein>
    <recommendedName>
        <fullName evidence="10">ABC transporter permease</fullName>
    </recommendedName>
</protein>
<dbReference type="PANTHER" id="PTHR47089">
    <property type="entry name" value="ABC TRANSPORTER, PERMEASE PROTEIN"/>
    <property type="match status" value="1"/>
</dbReference>